<protein>
    <submittedName>
        <fullName evidence="4">Uncharacterized protein</fullName>
    </submittedName>
</protein>
<gene>
    <name evidence="4" type="ORF">V5799_003876</name>
    <name evidence="3" type="ORF">V5799_003880</name>
</gene>
<keyword evidence="2" id="KW-0472">Membrane</keyword>
<evidence type="ECO:0000313" key="4">
    <source>
        <dbReference type="EMBL" id="KAK8758491.1"/>
    </source>
</evidence>
<keyword evidence="2" id="KW-1133">Transmembrane helix</keyword>
<evidence type="ECO:0000313" key="3">
    <source>
        <dbReference type="EMBL" id="KAK8758488.1"/>
    </source>
</evidence>
<proteinExistence type="predicted"/>
<dbReference type="AlphaFoldDB" id="A0AAQ4D7Q1"/>
<evidence type="ECO:0000256" key="2">
    <source>
        <dbReference type="SAM" id="Phobius"/>
    </source>
</evidence>
<organism evidence="4 5">
    <name type="scientific">Amblyomma americanum</name>
    <name type="common">Lone star tick</name>
    <dbReference type="NCBI Taxonomy" id="6943"/>
    <lineage>
        <taxon>Eukaryota</taxon>
        <taxon>Metazoa</taxon>
        <taxon>Ecdysozoa</taxon>
        <taxon>Arthropoda</taxon>
        <taxon>Chelicerata</taxon>
        <taxon>Arachnida</taxon>
        <taxon>Acari</taxon>
        <taxon>Parasitiformes</taxon>
        <taxon>Ixodida</taxon>
        <taxon>Ixodoidea</taxon>
        <taxon>Ixodidae</taxon>
        <taxon>Amblyomminae</taxon>
        <taxon>Amblyomma</taxon>
    </lineage>
</organism>
<keyword evidence="5" id="KW-1185">Reference proteome</keyword>
<name>A0AAQ4D7Q1_AMBAM</name>
<evidence type="ECO:0000313" key="5">
    <source>
        <dbReference type="Proteomes" id="UP001321473"/>
    </source>
</evidence>
<sequence length="149" mass="15862">MKTTSTVANFENINLKELRITPASLRLRRIVIGLSVGYIFVFTPVLGYFIWNYMMAEPSLGSRGVDSGAAAKPCANRRLPSLHFALHKGGRRGAAASNSSSLAPPHGDALHEEPTEKHMDFGADLPGGHASGVRWAQVSECGNFAGAVG</sequence>
<feature type="compositionally biased region" description="Low complexity" evidence="1">
    <location>
        <begin position="94"/>
        <end position="103"/>
    </location>
</feature>
<reference evidence="4" key="3">
    <citation type="submission" date="2024-02" db="EMBL/GenBank/DDBJ databases">
        <authorList>
            <person name="Mcdaniel E.A."/>
            <person name="Celebi F.M."/>
            <person name="Reiter T."/>
            <person name="Weiss E.C."/>
            <person name="Chou S."/>
        </authorList>
    </citation>
    <scope>NUCLEOTIDE SEQUENCE</scope>
    <source>
        <strain evidence="4">F_SG_1</strain>
        <tissue evidence="4">Salivary glands</tissue>
    </source>
</reference>
<dbReference type="EMBL" id="JARKHS020034088">
    <property type="protein sequence ID" value="KAK8758488.1"/>
    <property type="molecule type" value="Genomic_DNA"/>
</dbReference>
<dbReference type="Proteomes" id="UP001321473">
    <property type="component" value="Unassembled WGS sequence"/>
</dbReference>
<feature type="transmembrane region" description="Helical" evidence="2">
    <location>
        <begin position="30"/>
        <end position="51"/>
    </location>
</feature>
<reference evidence="4" key="2">
    <citation type="submission" date="2023-03" db="EMBL/GenBank/DDBJ databases">
        <authorList>
            <person name="Thuy-Boun P."/>
        </authorList>
    </citation>
    <scope>NUCLEOTIDE SEQUENCE</scope>
    <source>
        <strain evidence="4">F_SG_1</strain>
        <tissue evidence="4">Salivary glands</tissue>
    </source>
</reference>
<evidence type="ECO:0000256" key="1">
    <source>
        <dbReference type="SAM" id="MobiDB-lite"/>
    </source>
</evidence>
<feature type="region of interest" description="Disordered" evidence="1">
    <location>
        <begin position="92"/>
        <end position="113"/>
    </location>
</feature>
<keyword evidence="2" id="KW-0812">Transmembrane</keyword>
<dbReference type="EMBL" id="JARKHS020034085">
    <property type="protein sequence ID" value="KAK8758491.1"/>
    <property type="molecule type" value="Genomic_DNA"/>
</dbReference>
<accession>A0AAQ4D7Q1</accession>
<comment type="caution">
    <text evidence="4">The sequence shown here is derived from an EMBL/GenBank/DDBJ whole genome shotgun (WGS) entry which is preliminary data.</text>
</comment>
<reference evidence="4 5" key="1">
    <citation type="journal article" date="2023" name="Arcadia Sci">
        <title>De novo assembly of a long-read Amblyomma americanum tick genome.</title>
        <authorList>
            <person name="Chou S."/>
            <person name="Poskanzer K.E."/>
            <person name="Rollins M."/>
            <person name="Thuy-Boun P.S."/>
        </authorList>
    </citation>
    <scope>NUCLEOTIDE SEQUENCE [LARGE SCALE GENOMIC DNA]</scope>
    <source>
        <strain evidence="4">F_SG_1</strain>
        <tissue evidence="4">Salivary glands</tissue>
    </source>
</reference>